<reference evidence="2 3" key="1">
    <citation type="submission" date="2020-07" db="EMBL/GenBank/DDBJ databases">
        <title>Genomic analyses of the natural microbiome of Caenorhabditis elegans.</title>
        <authorList>
            <person name="Samuel B."/>
        </authorList>
    </citation>
    <scope>NUCLEOTIDE SEQUENCE [LARGE SCALE GENOMIC DNA]</scope>
    <source>
        <strain evidence="2 3">BIGb0408</strain>
    </source>
</reference>
<protein>
    <recommendedName>
        <fullName evidence="1">DUF7660 domain-containing protein</fullName>
    </recommendedName>
</protein>
<name>A0A7Y9XTD1_9GAMM</name>
<evidence type="ECO:0000313" key="2">
    <source>
        <dbReference type="EMBL" id="NYH75864.1"/>
    </source>
</evidence>
<feature type="domain" description="DUF7660" evidence="1">
    <location>
        <begin position="18"/>
        <end position="92"/>
    </location>
</feature>
<proteinExistence type="predicted"/>
<dbReference type="AlphaFoldDB" id="A0A7Y9XTD1"/>
<comment type="caution">
    <text evidence="2">The sequence shown here is derived from an EMBL/GenBank/DDBJ whole genome shotgun (WGS) entry which is preliminary data.</text>
</comment>
<dbReference type="InterPro" id="IPR056077">
    <property type="entry name" value="DUF7660"/>
</dbReference>
<dbReference type="Proteomes" id="UP000578688">
    <property type="component" value="Unassembled WGS sequence"/>
</dbReference>
<dbReference type="EMBL" id="JACBYV010000001">
    <property type="protein sequence ID" value="NYH75864.1"/>
    <property type="molecule type" value="Genomic_DNA"/>
</dbReference>
<organism evidence="2 3">
    <name type="scientific">Phytopseudomonas flavescens</name>
    <dbReference type="NCBI Taxonomy" id="29435"/>
    <lineage>
        <taxon>Bacteria</taxon>
        <taxon>Pseudomonadati</taxon>
        <taxon>Pseudomonadota</taxon>
        <taxon>Gammaproteobacteria</taxon>
        <taxon>Pseudomonadales</taxon>
        <taxon>Pseudomonadaceae</taxon>
        <taxon>Phytopseudomonas</taxon>
    </lineage>
</organism>
<keyword evidence="3" id="KW-1185">Reference proteome</keyword>
<dbReference type="RefSeq" id="WP_257026970.1">
    <property type="nucleotide sequence ID" value="NZ_JACBYV010000001.1"/>
</dbReference>
<sequence>MPSMNLYAHLQAVHDQASFLVFVRALLADRRAAIELEQAGRESDWANSSLADFLESALAWAEDSEFGERQDLAGANPWQRFAVFLYCGKIYE</sequence>
<accession>A0A7Y9XTD1</accession>
<dbReference type="Pfam" id="PF24693">
    <property type="entry name" value="DUF7660"/>
    <property type="match status" value="1"/>
</dbReference>
<evidence type="ECO:0000259" key="1">
    <source>
        <dbReference type="Pfam" id="PF24693"/>
    </source>
</evidence>
<evidence type="ECO:0000313" key="3">
    <source>
        <dbReference type="Proteomes" id="UP000578688"/>
    </source>
</evidence>
<gene>
    <name evidence="2" type="ORF">FHR27_004474</name>
</gene>